<keyword evidence="3" id="KW-1185">Reference proteome</keyword>
<sequence>MLQRHRYAPRDQQPGADGAAGARAQSAHWRDLLVPWTQGGHIIKILAHDDQGFCLFTGYIGDRV</sequence>
<gene>
    <name evidence="2" type="ORF">MPL3356_490012</name>
</gene>
<feature type="compositionally biased region" description="Low complexity" evidence="1">
    <location>
        <begin position="12"/>
        <end position="23"/>
    </location>
</feature>
<name>A0A090EBG5_MESPL</name>
<evidence type="ECO:0000313" key="3">
    <source>
        <dbReference type="Proteomes" id="UP000045285"/>
    </source>
</evidence>
<protein>
    <submittedName>
        <fullName evidence="2">Transposase</fullName>
    </submittedName>
</protein>
<feature type="region of interest" description="Disordered" evidence="1">
    <location>
        <begin position="1"/>
        <end position="23"/>
    </location>
</feature>
<reference evidence="3" key="1">
    <citation type="submission" date="2014-08" db="EMBL/GenBank/DDBJ databases">
        <authorList>
            <person name="Moulin L."/>
        </authorList>
    </citation>
    <scope>NUCLEOTIDE SEQUENCE [LARGE SCALE GENOMIC DNA]</scope>
</reference>
<evidence type="ECO:0000313" key="2">
    <source>
        <dbReference type="EMBL" id="CDX24923.1"/>
    </source>
</evidence>
<evidence type="ECO:0000256" key="1">
    <source>
        <dbReference type="SAM" id="MobiDB-lite"/>
    </source>
</evidence>
<dbReference type="Proteomes" id="UP000045285">
    <property type="component" value="Unassembled WGS sequence"/>
</dbReference>
<accession>A0A090EBG5</accession>
<dbReference type="EMBL" id="CCMZ01000044">
    <property type="protein sequence ID" value="CDX24923.1"/>
    <property type="molecule type" value="Genomic_DNA"/>
</dbReference>
<proteinExistence type="predicted"/>
<dbReference type="AlphaFoldDB" id="A0A090EBG5"/>
<organism evidence="2 3">
    <name type="scientific">Mesorhizobium plurifarium</name>
    <dbReference type="NCBI Taxonomy" id="69974"/>
    <lineage>
        <taxon>Bacteria</taxon>
        <taxon>Pseudomonadati</taxon>
        <taxon>Pseudomonadota</taxon>
        <taxon>Alphaproteobacteria</taxon>
        <taxon>Hyphomicrobiales</taxon>
        <taxon>Phyllobacteriaceae</taxon>
        <taxon>Mesorhizobium</taxon>
    </lineage>
</organism>